<sequence length="364" mass="41068">MEKIEQLTLPKEGRVIVISDIHGELDLLKALLKKVDYTAEDYLIINGDLCEKGSDSKGVVSYVMDLAIKNDKVLVTEGNCDTLVEDLMQENPELIPYLCQRPHSVLNEWLNECGCPIEEGISVQAVKEVLTRYYLQEIEWLKALPTAIETEDYIFVHAGLEDIENWKETKRDTAITLPAFLEKTHRAGKYVIVGHWPVANYHSKVRAHHPIINEEKKMIAIDGGNVIKPTGQLNAFIIQRSPVGDEFTYTHVDRFPTCLVQENYTADPGRSGSISYPHYVVAPIEKHDHFTLCKQVETDELCYVKNEYITQGKDGRFTAKADVSCAELTVQKGDLVSILDDTCAGYTLIKKDGREGWVPKAVMK</sequence>
<dbReference type="Gene3D" id="3.60.21.10">
    <property type="match status" value="1"/>
</dbReference>
<evidence type="ECO:0000256" key="1">
    <source>
        <dbReference type="ARBA" id="ARBA00022443"/>
    </source>
</evidence>
<dbReference type="InterPro" id="IPR001452">
    <property type="entry name" value="SH3_domain"/>
</dbReference>
<comment type="caution">
    <text evidence="3">The sequence shown here is derived from an EMBL/GenBank/DDBJ whole genome shotgun (WGS) entry which is preliminary data.</text>
</comment>
<dbReference type="InterPro" id="IPR004843">
    <property type="entry name" value="Calcineurin-like_PHP"/>
</dbReference>
<proteinExistence type="predicted"/>
<feature type="domain" description="SH3" evidence="2">
    <location>
        <begin position="312"/>
        <end position="364"/>
    </location>
</feature>
<dbReference type="InterPro" id="IPR036028">
    <property type="entry name" value="SH3-like_dom_sf"/>
</dbReference>
<dbReference type="Pfam" id="PF07653">
    <property type="entry name" value="SH3_2"/>
    <property type="match status" value="1"/>
</dbReference>
<reference evidence="4" key="1">
    <citation type="journal article" date="2019" name="Int. J. Syst. Evol. Microbiol.">
        <title>The Global Catalogue of Microorganisms (GCM) 10K type strain sequencing project: providing services to taxonomists for standard genome sequencing and annotation.</title>
        <authorList>
            <consortium name="The Broad Institute Genomics Platform"/>
            <consortium name="The Broad Institute Genome Sequencing Center for Infectious Disease"/>
            <person name="Wu L."/>
            <person name="Ma J."/>
        </authorList>
    </citation>
    <scope>NUCLEOTIDE SEQUENCE [LARGE SCALE GENOMIC DNA]</scope>
    <source>
        <strain evidence="4">CGMCC 1.16306</strain>
    </source>
</reference>
<name>A0ABV9GPW5_9BACL</name>
<evidence type="ECO:0000259" key="2">
    <source>
        <dbReference type="PROSITE" id="PS50002"/>
    </source>
</evidence>
<dbReference type="PANTHER" id="PTHR42850:SF4">
    <property type="entry name" value="ZINC-DEPENDENT ENDOPOLYPHOSPHATASE"/>
    <property type="match status" value="1"/>
</dbReference>
<dbReference type="EMBL" id="JBHSFW010000002">
    <property type="protein sequence ID" value="MFC4618710.1"/>
    <property type="molecule type" value="Genomic_DNA"/>
</dbReference>
<dbReference type="InterPro" id="IPR029052">
    <property type="entry name" value="Metallo-depent_PP-like"/>
</dbReference>
<accession>A0ABV9GPW5</accession>
<dbReference type="Proteomes" id="UP001596022">
    <property type="component" value="Unassembled WGS sequence"/>
</dbReference>
<evidence type="ECO:0000313" key="3">
    <source>
        <dbReference type="EMBL" id="MFC4618710.1"/>
    </source>
</evidence>
<protein>
    <submittedName>
        <fullName evidence="3">Metallophosphoesterase</fullName>
    </submittedName>
</protein>
<keyword evidence="1" id="KW-0728">SH3 domain</keyword>
<dbReference type="RefSeq" id="WP_376845759.1">
    <property type="nucleotide sequence ID" value="NZ_JBHSFW010000002.1"/>
</dbReference>
<dbReference type="PROSITE" id="PS50002">
    <property type="entry name" value="SH3"/>
    <property type="match status" value="1"/>
</dbReference>
<dbReference type="InterPro" id="IPR050126">
    <property type="entry name" value="Ap4A_hydrolase"/>
</dbReference>
<keyword evidence="4" id="KW-1185">Reference proteome</keyword>
<dbReference type="PANTHER" id="PTHR42850">
    <property type="entry name" value="METALLOPHOSPHOESTERASE"/>
    <property type="match status" value="1"/>
</dbReference>
<evidence type="ECO:0000313" key="4">
    <source>
        <dbReference type="Proteomes" id="UP001596022"/>
    </source>
</evidence>
<dbReference type="SUPFAM" id="SSF56300">
    <property type="entry name" value="Metallo-dependent phosphatases"/>
    <property type="match status" value="1"/>
</dbReference>
<dbReference type="Gene3D" id="2.30.30.40">
    <property type="entry name" value="SH3 Domains"/>
    <property type="match status" value="1"/>
</dbReference>
<gene>
    <name evidence="3" type="ORF">ACFO4N_08160</name>
</gene>
<dbReference type="Pfam" id="PF00149">
    <property type="entry name" value="Metallophos"/>
    <property type="match status" value="1"/>
</dbReference>
<dbReference type="SUPFAM" id="SSF50044">
    <property type="entry name" value="SH3-domain"/>
    <property type="match status" value="1"/>
</dbReference>
<organism evidence="3 4">
    <name type="scientific">Camelliibacillus cellulosilyticus</name>
    <dbReference type="NCBI Taxonomy" id="2174486"/>
    <lineage>
        <taxon>Bacteria</taxon>
        <taxon>Bacillati</taxon>
        <taxon>Bacillota</taxon>
        <taxon>Bacilli</taxon>
        <taxon>Bacillales</taxon>
        <taxon>Sporolactobacillaceae</taxon>
        <taxon>Camelliibacillus</taxon>
    </lineage>
</organism>